<organism evidence="1 2">
    <name type="scientific">Irpex rosettiformis</name>
    <dbReference type="NCBI Taxonomy" id="378272"/>
    <lineage>
        <taxon>Eukaryota</taxon>
        <taxon>Fungi</taxon>
        <taxon>Dikarya</taxon>
        <taxon>Basidiomycota</taxon>
        <taxon>Agaricomycotina</taxon>
        <taxon>Agaricomycetes</taxon>
        <taxon>Polyporales</taxon>
        <taxon>Irpicaceae</taxon>
        <taxon>Irpex</taxon>
    </lineage>
</organism>
<accession>A0ACB8U027</accession>
<evidence type="ECO:0000313" key="2">
    <source>
        <dbReference type="Proteomes" id="UP001055072"/>
    </source>
</evidence>
<sequence>MSPSLVAYLRTIYSLNRDRMPALQPPALSFNANPPSIPLTTTDLDRVLSLNTDYVLPLSTAIVSQLPVHFLNNLDCPQLVRNLLTSIACLPSLDLIYYSHTPIPVPAAVCSPSATFDNEVGSYRRASDYAHCSPPTINIDISRNARSGLNVPRSTSTSLPSPPNAPLSTSIACHSRRGYPNSFLSTTPCLPPSTASHSTQSVAFHTQAILHDVWVPASLTLTVANWLLP</sequence>
<comment type="caution">
    <text evidence="1">The sequence shown here is derived from an EMBL/GenBank/DDBJ whole genome shotgun (WGS) entry which is preliminary data.</text>
</comment>
<dbReference type="EMBL" id="MU274916">
    <property type="protein sequence ID" value="KAI0087687.1"/>
    <property type="molecule type" value="Genomic_DNA"/>
</dbReference>
<protein>
    <submittedName>
        <fullName evidence="1">Uncharacterized protein</fullName>
    </submittedName>
</protein>
<dbReference type="Proteomes" id="UP001055072">
    <property type="component" value="Unassembled WGS sequence"/>
</dbReference>
<keyword evidence="2" id="KW-1185">Reference proteome</keyword>
<reference evidence="1" key="1">
    <citation type="journal article" date="2021" name="Environ. Microbiol.">
        <title>Gene family expansions and transcriptome signatures uncover fungal adaptations to wood decay.</title>
        <authorList>
            <person name="Hage H."/>
            <person name="Miyauchi S."/>
            <person name="Viragh M."/>
            <person name="Drula E."/>
            <person name="Min B."/>
            <person name="Chaduli D."/>
            <person name="Navarro D."/>
            <person name="Favel A."/>
            <person name="Norest M."/>
            <person name="Lesage-Meessen L."/>
            <person name="Balint B."/>
            <person name="Merenyi Z."/>
            <person name="de Eugenio L."/>
            <person name="Morin E."/>
            <person name="Martinez A.T."/>
            <person name="Baldrian P."/>
            <person name="Stursova M."/>
            <person name="Martinez M.J."/>
            <person name="Novotny C."/>
            <person name="Magnuson J.K."/>
            <person name="Spatafora J.W."/>
            <person name="Maurice S."/>
            <person name="Pangilinan J."/>
            <person name="Andreopoulos W."/>
            <person name="LaButti K."/>
            <person name="Hundley H."/>
            <person name="Na H."/>
            <person name="Kuo A."/>
            <person name="Barry K."/>
            <person name="Lipzen A."/>
            <person name="Henrissat B."/>
            <person name="Riley R."/>
            <person name="Ahrendt S."/>
            <person name="Nagy L.G."/>
            <person name="Grigoriev I.V."/>
            <person name="Martin F."/>
            <person name="Rosso M.N."/>
        </authorList>
    </citation>
    <scope>NUCLEOTIDE SEQUENCE</scope>
    <source>
        <strain evidence="1">CBS 384.51</strain>
    </source>
</reference>
<name>A0ACB8U027_9APHY</name>
<evidence type="ECO:0000313" key="1">
    <source>
        <dbReference type="EMBL" id="KAI0087687.1"/>
    </source>
</evidence>
<gene>
    <name evidence="1" type="ORF">BDY19DRAFT_994590</name>
</gene>
<proteinExistence type="predicted"/>